<keyword evidence="3" id="KW-1185">Reference proteome</keyword>
<dbReference type="Gramene" id="PGSC0003DMT400072094">
    <property type="protein sequence ID" value="PGSC0003DMT400072094"/>
    <property type="gene ID" value="PGSC0003DMG400028050"/>
</dbReference>
<dbReference type="InParanoid" id="M1CPP5"/>
<evidence type="ECO:0000313" key="3">
    <source>
        <dbReference type="Proteomes" id="UP000011115"/>
    </source>
</evidence>
<evidence type="ECO:0000313" key="2">
    <source>
        <dbReference type="EnsemblPlants" id="PGSC0003DMT400072094"/>
    </source>
</evidence>
<dbReference type="HOGENOM" id="CLU_1322914_0_0_1"/>
<evidence type="ECO:0000259" key="1">
    <source>
        <dbReference type="Pfam" id="PF22936"/>
    </source>
</evidence>
<reference evidence="2" key="2">
    <citation type="submission" date="2015-06" db="UniProtKB">
        <authorList>
            <consortium name="EnsemblPlants"/>
        </authorList>
    </citation>
    <scope>IDENTIFICATION</scope>
    <source>
        <strain evidence="2">DM1-3 516 R44</strain>
    </source>
</reference>
<protein>
    <submittedName>
        <fullName evidence="2">Integrase core domain containing protein</fullName>
    </submittedName>
</protein>
<reference evidence="3" key="1">
    <citation type="journal article" date="2011" name="Nature">
        <title>Genome sequence and analysis of the tuber crop potato.</title>
        <authorList>
            <consortium name="The Potato Genome Sequencing Consortium"/>
        </authorList>
    </citation>
    <scope>NUCLEOTIDE SEQUENCE [LARGE SCALE GENOMIC DNA]</scope>
    <source>
        <strain evidence="3">cv. DM1-3 516 R44</strain>
    </source>
</reference>
<dbReference type="InterPro" id="IPR054722">
    <property type="entry name" value="PolX-like_BBD"/>
</dbReference>
<dbReference type="PaxDb" id="4113-PGSC0003DMT400072094"/>
<dbReference type="Proteomes" id="UP000011115">
    <property type="component" value="Unassembled WGS sequence"/>
</dbReference>
<organism evidence="2 3">
    <name type="scientific">Solanum tuberosum</name>
    <name type="common">Potato</name>
    <dbReference type="NCBI Taxonomy" id="4113"/>
    <lineage>
        <taxon>Eukaryota</taxon>
        <taxon>Viridiplantae</taxon>
        <taxon>Streptophyta</taxon>
        <taxon>Embryophyta</taxon>
        <taxon>Tracheophyta</taxon>
        <taxon>Spermatophyta</taxon>
        <taxon>Magnoliopsida</taxon>
        <taxon>eudicotyledons</taxon>
        <taxon>Gunneridae</taxon>
        <taxon>Pentapetalae</taxon>
        <taxon>asterids</taxon>
        <taxon>lamiids</taxon>
        <taxon>Solanales</taxon>
        <taxon>Solanaceae</taxon>
        <taxon>Solanoideae</taxon>
        <taxon>Solaneae</taxon>
        <taxon>Solanum</taxon>
    </lineage>
</organism>
<accession>M1CPP5</accession>
<dbReference type="eggNOG" id="KOG0017">
    <property type="taxonomic scope" value="Eukaryota"/>
</dbReference>
<proteinExistence type="predicted"/>
<feature type="domain" description="Retrovirus-related Pol polyprotein from transposon TNT 1-94-like beta-barrel" evidence="1">
    <location>
        <begin position="80"/>
        <end position="155"/>
    </location>
</feature>
<dbReference type="AlphaFoldDB" id="M1CPP5"/>
<sequence>MAGNSVYDIGSVNSPNHYPMLQACVPSIQASIPQQGIMPMPMFTPGQHQQLLRMLEQTSIDETTGSANMVGISFLPILKWIIDTGASHHMIGDPRYLQHKDLIENAGKVQLPTGDSANVSHIGDCHIGGGDVFRKVLCVPAFKFNLMSVYQVTKNLNCSVTFFPKYCVFQDLSSVKMRVIGEKEDGLYTLSSQSNNEKVTPQRCLAAT</sequence>
<dbReference type="EnsemblPlants" id="PGSC0003DMT400072094">
    <property type="protein sequence ID" value="PGSC0003DMT400072094"/>
    <property type="gene ID" value="PGSC0003DMG400028050"/>
</dbReference>
<name>M1CPP5_SOLTU</name>
<dbReference type="OMA" id="NMHESTA"/>
<dbReference type="Pfam" id="PF22936">
    <property type="entry name" value="Pol_BBD"/>
    <property type="match status" value="1"/>
</dbReference>